<proteinExistence type="predicted"/>
<reference evidence="3" key="1">
    <citation type="submission" date="2023-01" db="EMBL/GenBank/DDBJ databases">
        <title>Genome assembly of the deep-sea coral Lophelia pertusa.</title>
        <authorList>
            <person name="Herrera S."/>
            <person name="Cordes E."/>
        </authorList>
    </citation>
    <scope>NUCLEOTIDE SEQUENCE</scope>
    <source>
        <strain evidence="3">USNM1676648</strain>
        <tissue evidence="3">Polyp</tissue>
    </source>
</reference>
<dbReference type="AlphaFoldDB" id="A0A9W9YTL6"/>
<dbReference type="OrthoDB" id="5984516at2759"/>
<evidence type="ECO:0000313" key="3">
    <source>
        <dbReference type="EMBL" id="KAJ7365946.1"/>
    </source>
</evidence>
<dbReference type="Pfam" id="PF01562">
    <property type="entry name" value="Pep_M12B_propep"/>
    <property type="match status" value="1"/>
</dbReference>
<evidence type="ECO:0000256" key="1">
    <source>
        <dbReference type="ARBA" id="ARBA00023157"/>
    </source>
</evidence>
<dbReference type="EMBL" id="MU827302">
    <property type="protein sequence ID" value="KAJ7365946.1"/>
    <property type="molecule type" value="Genomic_DNA"/>
</dbReference>
<dbReference type="PANTHER" id="PTHR11905">
    <property type="entry name" value="ADAM A DISINTEGRIN AND METALLOPROTEASE DOMAIN"/>
    <property type="match status" value="1"/>
</dbReference>
<protein>
    <submittedName>
        <fullName evidence="3">Metalloendopeptidase</fullName>
    </submittedName>
</protein>
<evidence type="ECO:0000259" key="2">
    <source>
        <dbReference type="Pfam" id="PF01562"/>
    </source>
</evidence>
<dbReference type="PANTHER" id="PTHR11905:SF256">
    <property type="entry name" value="PEPTIDASE M12B DOMAIN-CONTAINING PROTEIN"/>
    <property type="match status" value="1"/>
</dbReference>
<dbReference type="Proteomes" id="UP001163046">
    <property type="component" value="Unassembled WGS sequence"/>
</dbReference>
<accession>A0A9W9YTL6</accession>
<keyword evidence="4" id="KW-1185">Reference proteome</keyword>
<feature type="domain" description="Peptidase M12B propeptide" evidence="2">
    <location>
        <begin position="22"/>
        <end position="105"/>
    </location>
</feature>
<keyword evidence="1" id="KW-1015">Disulfide bond</keyword>
<sequence length="239" mass="26393">MTEMEIQQFFGVQTSADVPEYEITEPYQSNEDGKFVSHTLHERHTRGIHDSSEWHYKMDAFGNKMHLKLTRNTQTVKPGLELETRHENGDITRTPVNSHSLFHGKEISDPGSSVALSNDKGLTGMIKLSDETLFVHPLPDHLANHVTSRNGGKPHLVYKKSAEPLHCQTKSGPGSNLAAADKKYDVSDSSTNPVTHKYLQVALVADENVAAKHGNQTADFLLVLANIVAGTFRDNSIGK</sequence>
<organism evidence="3 4">
    <name type="scientific">Desmophyllum pertusum</name>
    <dbReference type="NCBI Taxonomy" id="174260"/>
    <lineage>
        <taxon>Eukaryota</taxon>
        <taxon>Metazoa</taxon>
        <taxon>Cnidaria</taxon>
        <taxon>Anthozoa</taxon>
        <taxon>Hexacorallia</taxon>
        <taxon>Scleractinia</taxon>
        <taxon>Caryophylliina</taxon>
        <taxon>Caryophylliidae</taxon>
        <taxon>Desmophyllum</taxon>
    </lineage>
</organism>
<name>A0A9W9YTL6_9CNID</name>
<gene>
    <name evidence="3" type="primary">ADAMTS10_1</name>
    <name evidence="3" type="ORF">OS493_002683</name>
</gene>
<dbReference type="InterPro" id="IPR002870">
    <property type="entry name" value="Peptidase_M12B_N"/>
</dbReference>
<evidence type="ECO:0000313" key="4">
    <source>
        <dbReference type="Proteomes" id="UP001163046"/>
    </source>
</evidence>
<comment type="caution">
    <text evidence="3">The sequence shown here is derived from an EMBL/GenBank/DDBJ whole genome shotgun (WGS) entry which is preliminary data.</text>
</comment>